<dbReference type="PROSITE" id="PS51318">
    <property type="entry name" value="TAT"/>
    <property type="match status" value="1"/>
</dbReference>
<gene>
    <name evidence="3" type="ORF">SAMN06272737_13122</name>
</gene>
<evidence type="ECO:0008006" key="5">
    <source>
        <dbReference type="Google" id="ProtNLM"/>
    </source>
</evidence>
<dbReference type="InterPro" id="IPR006311">
    <property type="entry name" value="TAT_signal"/>
</dbReference>
<name>A0A238ZNV0_9ACTN</name>
<protein>
    <recommendedName>
        <fullName evidence="5">DUF4439 domain-containing protein</fullName>
    </recommendedName>
</protein>
<evidence type="ECO:0000313" key="3">
    <source>
        <dbReference type="EMBL" id="SNR85116.1"/>
    </source>
</evidence>
<evidence type="ECO:0000256" key="2">
    <source>
        <dbReference type="SAM" id="SignalP"/>
    </source>
</evidence>
<proteinExistence type="predicted"/>
<keyword evidence="4" id="KW-1185">Reference proteome</keyword>
<feature type="region of interest" description="Disordered" evidence="1">
    <location>
        <begin position="93"/>
        <end position="115"/>
    </location>
</feature>
<reference evidence="3 4" key="1">
    <citation type="submission" date="2017-06" db="EMBL/GenBank/DDBJ databases">
        <authorList>
            <person name="Kim H.J."/>
            <person name="Triplett B.A."/>
        </authorList>
    </citation>
    <scope>NUCLEOTIDE SEQUENCE [LARGE SCALE GENOMIC DNA]</scope>
    <source>
        <strain evidence="3 4">DSM 44272</strain>
    </source>
</reference>
<dbReference type="RefSeq" id="WP_089338511.1">
    <property type="nucleotide sequence ID" value="NZ_FZNO01000031.1"/>
</dbReference>
<dbReference type="EMBL" id="FZNO01000031">
    <property type="protein sequence ID" value="SNR85116.1"/>
    <property type="molecule type" value="Genomic_DNA"/>
</dbReference>
<keyword evidence="2" id="KW-0732">Signal</keyword>
<feature type="compositionally biased region" description="Low complexity" evidence="1">
    <location>
        <begin position="93"/>
        <end position="111"/>
    </location>
</feature>
<accession>A0A238ZNV0</accession>
<evidence type="ECO:0000313" key="4">
    <source>
        <dbReference type="Proteomes" id="UP000198403"/>
    </source>
</evidence>
<dbReference type="AlphaFoldDB" id="A0A238ZNV0"/>
<organism evidence="3 4">
    <name type="scientific">Blastococcus mobilis</name>
    <dbReference type="NCBI Taxonomy" id="1938746"/>
    <lineage>
        <taxon>Bacteria</taxon>
        <taxon>Bacillati</taxon>
        <taxon>Actinomycetota</taxon>
        <taxon>Actinomycetes</taxon>
        <taxon>Geodermatophilales</taxon>
        <taxon>Geodermatophilaceae</taxon>
        <taxon>Blastococcus</taxon>
    </lineage>
</organism>
<feature type="signal peptide" evidence="2">
    <location>
        <begin position="1"/>
        <end position="37"/>
    </location>
</feature>
<feature type="chain" id="PRO_5012104950" description="DUF4439 domain-containing protein" evidence="2">
    <location>
        <begin position="38"/>
        <end position="162"/>
    </location>
</feature>
<dbReference type="Proteomes" id="UP000198403">
    <property type="component" value="Unassembled WGS sequence"/>
</dbReference>
<evidence type="ECO:0000256" key="1">
    <source>
        <dbReference type="SAM" id="MobiDB-lite"/>
    </source>
</evidence>
<sequence length="162" mass="15740">MSPPLPSCPPGFSRRTLLAASAAGLAVLATGCTSSSADEREKVTSRQADELSAQVAVQEAVVSAFVAAGAADPALAAEVADLAAQADEQLARLRAAAPGSSSSAPPAAGDAPPAPETRAWLRTQVATAAASHAAACVDQSGARAALLGSIAAGLAGQDGRLA</sequence>